<keyword evidence="7" id="KW-0325">Glycoprotein</keyword>
<feature type="repeat" description="CSPG" evidence="8">
    <location>
        <begin position="424"/>
        <end position="520"/>
    </location>
</feature>
<dbReference type="InterPro" id="IPR039005">
    <property type="entry name" value="CSPG_rpt"/>
</dbReference>
<dbReference type="GO" id="GO:0007155">
    <property type="term" value="P:cell adhesion"/>
    <property type="evidence" value="ECO:0007669"/>
    <property type="project" value="UniProtKB-KW"/>
</dbReference>
<feature type="repeat" description="CSPG" evidence="8">
    <location>
        <begin position="652"/>
        <end position="764"/>
    </location>
</feature>
<evidence type="ECO:0000256" key="8">
    <source>
        <dbReference type="PROSITE-ProRule" id="PRU01201"/>
    </source>
</evidence>
<comment type="similarity">
    <text evidence="1">Belongs to the FRAS1 family.</text>
</comment>
<accession>A0A6G1QTG7</accession>
<feature type="repeat" description="CSPG" evidence="8">
    <location>
        <begin position="1508"/>
        <end position="1600"/>
    </location>
</feature>
<evidence type="ECO:0000256" key="2">
    <source>
        <dbReference type="ARBA" id="ARBA00022723"/>
    </source>
</evidence>
<dbReference type="GO" id="GO:0007154">
    <property type="term" value="P:cell communication"/>
    <property type="evidence" value="ECO:0007669"/>
    <property type="project" value="InterPro"/>
</dbReference>
<dbReference type="Pfam" id="PF16184">
    <property type="entry name" value="Cadherin_3"/>
    <property type="match status" value="12"/>
</dbReference>
<evidence type="ECO:0000256" key="3">
    <source>
        <dbReference type="ARBA" id="ARBA00022729"/>
    </source>
</evidence>
<feature type="repeat" description="CSPG" evidence="8">
    <location>
        <begin position="1743"/>
        <end position="1840"/>
    </location>
</feature>
<feature type="domain" description="Calx-beta" evidence="10">
    <location>
        <begin position="2466"/>
        <end position="2570"/>
    </location>
</feature>
<organism evidence="11 12">
    <name type="scientific">Channa argus</name>
    <name type="common">Northern snakehead</name>
    <name type="synonym">Ophicephalus argus</name>
    <dbReference type="NCBI Taxonomy" id="215402"/>
    <lineage>
        <taxon>Eukaryota</taxon>
        <taxon>Metazoa</taxon>
        <taxon>Chordata</taxon>
        <taxon>Craniata</taxon>
        <taxon>Vertebrata</taxon>
        <taxon>Euteleostomi</taxon>
        <taxon>Actinopterygii</taxon>
        <taxon>Neopterygii</taxon>
        <taxon>Teleostei</taxon>
        <taxon>Neoteleostei</taxon>
        <taxon>Acanthomorphata</taxon>
        <taxon>Anabantaria</taxon>
        <taxon>Anabantiformes</taxon>
        <taxon>Channoidei</taxon>
        <taxon>Channidae</taxon>
        <taxon>Channa</taxon>
    </lineage>
</organism>
<keyword evidence="9" id="KW-0812">Transmembrane</keyword>
<dbReference type="GO" id="GO:0009653">
    <property type="term" value="P:anatomical structure morphogenesis"/>
    <property type="evidence" value="ECO:0007669"/>
    <property type="project" value="TreeGrafter"/>
</dbReference>
<evidence type="ECO:0000256" key="7">
    <source>
        <dbReference type="ARBA" id="ARBA00023180"/>
    </source>
</evidence>
<dbReference type="InterPro" id="IPR051561">
    <property type="entry name" value="FRAS1_ECM"/>
</dbReference>
<gene>
    <name evidence="11" type="ORF">EXN66_Car021468</name>
</gene>
<feature type="repeat" description="CSPG" evidence="8">
    <location>
        <begin position="1277"/>
        <end position="1370"/>
    </location>
</feature>
<dbReference type="PROSITE" id="PS51854">
    <property type="entry name" value="CSPG"/>
    <property type="match status" value="12"/>
</dbReference>
<feature type="repeat" description="CSPG" evidence="8">
    <location>
        <begin position="1620"/>
        <end position="1709"/>
    </location>
</feature>
<name>A0A6G1QTG7_CHAAH</name>
<feature type="repeat" description="CSPG" evidence="8">
    <location>
        <begin position="916"/>
        <end position="1007"/>
    </location>
</feature>
<feature type="repeat" description="CSPG" evidence="8">
    <location>
        <begin position="1391"/>
        <end position="1487"/>
    </location>
</feature>
<dbReference type="Proteomes" id="UP000503349">
    <property type="component" value="Chromosome 22"/>
</dbReference>
<evidence type="ECO:0000259" key="10">
    <source>
        <dbReference type="SMART" id="SM00237"/>
    </source>
</evidence>
<dbReference type="Gene3D" id="2.60.40.2030">
    <property type="match status" value="5"/>
</dbReference>
<feature type="transmembrane region" description="Helical" evidence="9">
    <location>
        <begin position="3220"/>
        <end position="3245"/>
    </location>
</feature>
<keyword evidence="6" id="KW-0130">Cell adhesion</keyword>
<feature type="repeat" description="CSPG" evidence="8">
    <location>
        <begin position="1033"/>
        <end position="1125"/>
    </location>
</feature>
<reference evidence="12" key="2">
    <citation type="submission" date="2019-02" db="EMBL/GenBank/DDBJ databases">
        <title>Opniocepnalus argus Var Kimnra genome.</title>
        <authorList>
            <person name="Zhou C."/>
            <person name="Xiao S."/>
        </authorList>
    </citation>
    <scope>NUCLEOTIDE SEQUENCE [LARGE SCALE GENOMIC DNA]</scope>
</reference>
<feature type="repeat" description="CSPG" evidence="8">
    <location>
        <begin position="1154"/>
        <end position="1256"/>
    </location>
</feature>
<proteinExistence type="inferred from homology"/>
<keyword evidence="9" id="KW-1133">Transmembrane helix</keyword>
<dbReference type="GO" id="GO:0046872">
    <property type="term" value="F:metal ion binding"/>
    <property type="evidence" value="ECO:0007669"/>
    <property type="project" value="UniProtKB-KW"/>
</dbReference>
<dbReference type="GO" id="GO:0016020">
    <property type="term" value="C:membrane"/>
    <property type="evidence" value="ECO:0007669"/>
    <property type="project" value="InterPro"/>
</dbReference>
<dbReference type="Pfam" id="PF19309">
    <property type="entry name" value="Frem_N"/>
    <property type="match status" value="1"/>
</dbReference>
<dbReference type="SMART" id="SM00237">
    <property type="entry name" value="Calx_beta"/>
    <property type="match status" value="4"/>
</dbReference>
<feature type="domain" description="Calx-beta" evidence="10">
    <location>
        <begin position="2344"/>
        <end position="2448"/>
    </location>
</feature>
<dbReference type="PANTHER" id="PTHR45739:SF4">
    <property type="entry name" value="FRAS1-RELATED EXTRACELLULAR MATRIX PROTEIN 2"/>
    <property type="match status" value="1"/>
</dbReference>
<keyword evidence="12" id="KW-1185">Reference proteome</keyword>
<dbReference type="InterPro" id="IPR045658">
    <property type="entry name" value="FRAS1-rel_N"/>
</dbReference>
<keyword evidence="5" id="KW-0106">Calcium</keyword>
<feature type="domain" description="Calx-beta" evidence="10">
    <location>
        <begin position="2032"/>
        <end position="2143"/>
    </location>
</feature>
<evidence type="ECO:0000256" key="4">
    <source>
        <dbReference type="ARBA" id="ARBA00022737"/>
    </source>
</evidence>
<keyword evidence="3" id="KW-0732">Signal</keyword>
<evidence type="ECO:0000313" key="11">
    <source>
        <dbReference type="EMBL" id="KAF3705777.1"/>
    </source>
</evidence>
<keyword evidence="4" id="KW-0677">Repeat</keyword>
<dbReference type="SUPFAM" id="SSF141072">
    <property type="entry name" value="CalX-like"/>
    <property type="match status" value="5"/>
</dbReference>
<evidence type="ECO:0000313" key="12">
    <source>
        <dbReference type="Proteomes" id="UP000503349"/>
    </source>
</evidence>
<sequence length="3287" mass="364986">MKNIVISNANECVQTHKLAFSPDFCASSHSHHVDDYRGAAVPVWSIQFLVCPLDDYIFTSVIWEQGQTRDIAFKCGLPQEATGLVQLWRHRHSPALPIGDKAEVTNPRNSPICAEVGGSNLTQTLKGLKLKLLRAILPEYVERLHGGWITFVANMMLYRLLLSFSVTGLALAQPESSGLFYALRSELAEDAILVANNGIRVPFGRSVSIDPINDLVIQTQPGDRCSITVLDNDPLSQRPGHLSPKKFPCDFGPNDVTYSHYGSRSPTKDRVRLQLRYDTQTETVIIPFMMEVEVVFTQLELLTKNMPLNVAHLKGISNPIDKKILEFTYDRNSYICEVTSLSGDSPLPRYGKLIDGGKLSQMMDCDEFTQAGIRFEHTFDRKSPNRDYVPMVVELHDKEGNLVKEEHFHLMIRIKEGQENTPPKPSFVSMMMMEVSQFVMTALTPDMLAAEDAESDPDELIFNITSPLSYEEGYIVSTDDRNLPITSFYQRDLRDLKIAYKPPSLDSDTERIFQIEFEVIDTDGAVSDPFAFMIVVKPMNSLAPVVTRNTGQLLYEGQSRPLFGAHNLEISDEDNLDSITITVVDGLRHGDLMVLGSQSKFFTPADLTTGAVVYQHDGSDTYSDNIIFKMTDGKNEVEFLFPITIVPTDDEPPIINANTGLVLFKSQMMPVSPLMLSAADIDSEDSTIKFIIVPPFSTIGTLLLRQSDAPEDPSSWKFSAGDEVYEKEVIEWLQKDITDGKLFYKHTGPHSTDTVMDQFVFTVQDDNDPPNKSKESLFIIKVLPIDDVPPQLFPGTTLQMTVQEYKLTHFSKEVLRYTDLDSEDRDLKYTIIQPPTDTDENNPVVFGSLVMTDSPDTEVAEFTQSQINHHKISYSPPDIDLGITAHVVQFGYTVEDTAGNSVEGAFTINLQPVNNKPPQVTNTGFTVFEHGMHIITIAELDATDLDTESEQITLTLSQPPKHGQVQVAFTDLKKKGVFRLEDVSEGKMSYIHSGEETTSDEFQLDVSDGIHVVTVTVKVNVKPVDDETPTISLPAGTIGSHMDVLENGATEITTNVIQGRDDDTDDLQLTFIVEDPPVMGEILVKGVPALRFTQADIINGVVVYAHTGGEIGPTSLQDGFNLTLTDMSSDWTIGGNKVSGVHVRVTILPVDSQAPEVSIGIQFSVIEGEKDPIGPQHLNADDNDTPTDDVLCTIIVQPTAGYVENISPAPGSEKSRSGTAISAFTIRDIREGNIYYVQSIHKGAEPVEDRFTFRCSDGINLSENHFFPIVILPANDEKPEIYLREIVVMEGMNIVIEAPILNGADADIPPDELLFIISKPPKHGAILNQLSSGSILVTNFTLEQIREASSIIYEHDDSETTEDSFDVTLTDGKYSVEKTATVVIIPVDDETPRMLINDGVEVEIGETKEISNKMLKATDLDSDDSTITYLIRFGPGQGLLQRKNSSGSLENIMLGMNFTQADIDAGLIVYTHNGQEGVRDLIKFDVTDGMNPLIDRYFYVTVGSIDMVFPDVVSKGVSLREGGRVTLTTDLLSTTDLNSPDENLVFTITRAPVRGHLECTDTPGMAIVSFTQLQLAGSKIYYIHTSDDEVKMDSFEFEVTDGYNPIFRTFRISIVDVDNKKPVVTVNSLVVTEGQTKLITPFELTAEDQDTAEKLLKFSVTQQPVHGKLLYNQSTSITSFTKQDLNENLISYKHDGTESSEDSFSFTITDGTHTDFYVFPNTVFETRHPQTVKITIVGIDNGIPQIVVNKGAPTLKILAPGNLGFPISSKVLRAEDRDSSPASLVFRITTPPKHGYIINLGQGNNSIHTFSQADINDLTICYVLGKEENATSDLFHFSVEDKGGNKLKGQQFRLDWAWISLEKDYYVVDEEDTFLEVVLLRRGYLGETSFIGLIFLATQGREISLVSQQISICWTSEQKNEANEPVIEWQHTRGGQTIRNTIQCNAIQFSTATSAVPLINALWQALAVRMVVQRRMKDFKSKSQRQVQFNPGQTRATWRVRILTDGKYEQAETFKILLLEPVMGVMEFPSTATVEILDPSDESTVFFPEHTLTVEEDVGELFIPVHRSGDISQELMVVCHTQQGSATGTIPSTVLSYSDYISRPEEHGSILRFDKGEREKRCRVVIIDDSLHEGDESFNVTLSLPVGGRLGMHFPTTKVNILEDMDDEENIVSASALIPAPRQVKLLRPSLEFNFNSPKEKRARVTTLCLLTVHACLFVAMSALAKLDLKFCIKAPVFYFGEVQYHVDESDGYVEITVWRTGTDLSKTGTVTVRSRKSEPVSAEAGVDYVGISRNLDFVPGVSMQTFRVTILDDLGHPELEGAENFDLVLHMPVNGILGDPAKATVFINDSLSDLPKVQFREPLHSGEESDGWITAIVYRSGDIRHKSTVRCYTRQGTAQVASDFEERPNTDASIITFLPGEAEKPCVLSLVDDTLYEEGEELRLVLGNPKSDSQFGASVGALNETLVKIKDTADKSIIRFLETKFSVREPKEAGAVATVRIPVVRVGDASKVSVVRVHTKDGSAVSGEDYYPVSQDIEFKQGDKEHVVEVEVLFDGVREMREAFTLHLKPDENMVAETQITKVIVYIEETNSMADVTFPSLPHVVSLLHYDNIARTQDTLHPPAGYPVICVTACNTKYPDYDKTGSICVSEHINNTLTHYRWLISTPAGPDGVTSPMREVDFDTFFTSSKMITLDSVYFQAGSRVQCAARAVNSNGDAGLELISPIVTINREEGMCQPRKMGTIGAEPFSAKLRYTGVDDPKHRNLIKVTVTMPHIDGMLPVISTRPLMNFDLTLSPDGTRAGNHRCSNLLDYNEVTTGHGFVTASMRSVESMGDTAPYQFSSSLRGNSTLRFYKNLNLEACLWEFTSYYHMSELLTDCGGTIGTDGQVLNLVQSFVTLRVPLHVSYVFHSPVGTGGWQHFDLQTELRLTFVYDTSILWKDGISSPPLAELQGALYPTSMRINEQGRLVVNFRTKARFRGLFVESHSGGRIKRAEMAFSALVHDFEHLLCKYEKPEQVRDYSGTYTVKLIPCTTAQNMEYTVPPVCSPREPVTFDLDIRFQQDKTQPETQARVFGDVSFNAVLAVDDPSAMSLIRQPGSDGFRLDSTAMFQVAAGREWYIHTIYTVRSRDSANRGIGKRSLEYHSLVSKNDDLTLTRSRRSTGDKVPDIAEDIGAENNRGTNIMHIALDRNKRRAGGSNEVFANGLETNDLKADKEEEGLVTVVGALVGLLLTVLIIVMIVFVLRSRQKDVKEGWREGVREVVKGSVSTEPMLVVRMQGCHNSSEV</sequence>
<dbReference type="EMBL" id="CM015733">
    <property type="protein sequence ID" value="KAF3705777.1"/>
    <property type="molecule type" value="Genomic_DNA"/>
</dbReference>
<dbReference type="Pfam" id="PF03160">
    <property type="entry name" value="Calx-beta"/>
    <property type="match status" value="4"/>
</dbReference>
<keyword evidence="9" id="KW-0472">Membrane</keyword>
<protein>
    <submittedName>
        <fullName evidence="11">FRAS1-related extracellular matrix protein 2</fullName>
    </submittedName>
</protein>
<keyword evidence="2" id="KW-0479">Metal-binding</keyword>
<feature type="repeat" description="CSPG" evidence="8">
    <location>
        <begin position="789"/>
        <end position="895"/>
    </location>
</feature>
<evidence type="ECO:0000256" key="1">
    <source>
        <dbReference type="ARBA" id="ARBA00005529"/>
    </source>
</evidence>
<feature type="domain" description="Calx-beta" evidence="10">
    <location>
        <begin position="2225"/>
        <end position="2331"/>
    </location>
</feature>
<reference evidence="11 12" key="1">
    <citation type="submission" date="2019-02" db="EMBL/GenBank/DDBJ databases">
        <title>Opniocepnalus argus genome.</title>
        <authorList>
            <person name="Zhou C."/>
            <person name="Xiao S."/>
        </authorList>
    </citation>
    <scope>NUCLEOTIDE SEQUENCE [LARGE SCALE GENOMIC DNA]</scope>
    <source>
        <strain evidence="11">OARG1902GOOAL</strain>
        <tissue evidence="11">Muscle</tissue>
    </source>
</reference>
<evidence type="ECO:0000256" key="9">
    <source>
        <dbReference type="SAM" id="Phobius"/>
    </source>
</evidence>
<dbReference type="InterPro" id="IPR038081">
    <property type="entry name" value="CalX-like_sf"/>
</dbReference>
<feature type="repeat" description="CSPG" evidence="8">
    <location>
        <begin position="543"/>
        <end position="631"/>
    </location>
</feature>
<evidence type="ECO:0000256" key="5">
    <source>
        <dbReference type="ARBA" id="ARBA00022837"/>
    </source>
</evidence>
<dbReference type="PANTHER" id="PTHR45739">
    <property type="entry name" value="MATRIX PROTEIN, PUTATIVE-RELATED"/>
    <property type="match status" value="1"/>
</dbReference>
<evidence type="ECO:0000256" key="6">
    <source>
        <dbReference type="ARBA" id="ARBA00022889"/>
    </source>
</evidence>
<dbReference type="InterPro" id="IPR003644">
    <property type="entry name" value="Calx_beta"/>
</dbReference>